<dbReference type="Pfam" id="PF20305">
    <property type="entry name" value="pYEATS"/>
    <property type="match status" value="1"/>
</dbReference>
<dbReference type="EMBL" id="LNQB01000077">
    <property type="protein sequence ID" value="OAP43546.1"/>
    <property type="molecule type" value="Genomic_DNA"/>
</dbReference>
<feature type="domain" description="Prokaryotic YEATS" evidence="1">
    <location>
        <begin position="538"/>
        <end position="605"/>
    </location>
</feature>
<proteinExistence type="predicted"/>
<evidence type="ECO:0000259" key="1">
    <source>
        <dbReference type="Pfam" id="PF20305"/>
    </source>
</evidence>
<name>A0A178Y7X7_SINSA</name>
<sequence length="618" mass="67203">MHFEAPVDLSVGRVRIVGDGQTIADWVATPDNRVMQADNLKPGLYSAEIRPAGVSPQSVVFKVYEGQANTVILPTFSALSSTGSNTSFFDTDSLQTMAEIPVSISDESLKSIDFPPDQSAQLSGVAPEQILERQRSQVTVSADKRRITIGLSEERAGRETFDLFRGQTRMELFPGRLEIEIPTDIQRDYWTDRRVRLSAAIEQVRIERCLLPLYRGGTRITIAAPAFSPSDLELSIFPVDPKLRALVRALDAGTSEEVIAVRDDLLAKNSREAMLGLQSDPWGAILVGLLAIRFPGIVGPFDEEWGNELADQIGWAFDAHVIRASLALAGSAPSRGAQDLAIENAVTYLAAAQVAGSPYYRYSNQLFGEMAAGIASYIKANRKRIGDTVADRRDKLYSRWHRELPLQRGSGPTFTWLARDLDALKERKVLVPKRNPSGKLRARDTTVIFEGQVSAGQIAIISGGVNSSAGSGGIAVSALELHSADAPSDSLSQMPAFGRPPGPDVDPNKGRFGGQARCNGFNLSATFEPTKSKDWVTINLTVEAERSVKIGVGDFAWFVLHPTFSPSALKVSFRGNRARLRIQAYGGFTVGVWLPKPNTELECNLAAIAGAPRIIQSR</sequence>
<dbReference type="InterPro" id="IPR046888">
    <property type="entry name" value="pYEATS"/>
</dbReference>
<gene>
    <name evidence="2" type="ORF">ATB98_24480</name>
</gene>
<keyword evidence="3" id="KW-1185">Reference proteome</keyword>
<dbReference type="Proteomes" id="UP000078507">
    <property type="component" value="Unassembled WGS sequence"/>
</dbReference>
<evidence type="ECO:0000313" key="3">
    <source>
        <dbReference type="Proteomes" id="UP000078507"/>
    </source>
</evidence>
<accession>A0A178Y7X7</accession>
<protein>
    <recommendedName>
        <fullName evidence="1">Prokaryotic YEATS domain-containing protein</fullName>
    </recommendedName>
</protein>
<organism evidence="2 3">
    <name type="scientific">Sinorhizobium saheli</name>
    <dbReference type="NCBI Taxonomy" id="36856"/>
    <lineage>
        <taxon>Bacteria</taxon>
        <taxon>Pseudomonadati</taxon>
        <taxon>Pseudomonadota</taxon>
        <taxon>Alphaproteobacteria</taxon>
        <taxon>Hyphomicrobiales</taxon>
        <taxon>Rhizobiaceae</taxon>
        <taxon>Sinorhizobium/Ensifer group</taxon>
        <taxon>Sinorhizobium</taxon>
    </lineage>
</organism>
<evidence type="ECO:0000313" key="2">
    <source>
        <dbReference type="EMBL" id="OAP43546.1"/>
    </source>
</evidence>
<dbReference type="AlphaFoldDB" id="A0A178Y7X7"/>
<dbReference type="STRING" id="36856.ATB98_24480"/>
<comment type="caution">
    <text evidence="2">The sequence shown here is derived from an EMBL/GenBank/DDBJ whole genome shotgun (WGS) entry which is preliminary data.</text>
</comment>
<reference evidence="2 3" key="1">
    <citation type="submission" date="2015-11" db="EMBL/GenBank/DDBJ databases">
        <title>Ensifer anhuiense sp. nov., an effective nitrogen fixation bacterium with Glycine soja.</title>
        <authorList>
            <person name="Yan H."/>
            <person name="Chen W."/>
        </authorList>
    </citation>
    <scope>NUCLEOTIDE SEQUENCE [LARGE SCALE GENOMIC DNA]</scope>
    <source>
        <strain evidence="2 3">LMG 7837</strain>
    </source>
</reference>